<dbReference type="RefSeq" id="WP_149838437.1">
    <property type="nucleotide sequence ID" value="NZ_VUOC01000002.1"/>
</dbReference>
<dbReference type="GO" id="GO:0005737">
    <property type="term" value="C:cytoplasm"/>
    <property type="evidence" value="ECO:0007669"/>
    <property type="project" value="TreeGrafter"/>
</dbReference>
<evidence type="ECO:0000313" key="2">
    <source>
        <dbReference type="EMBL" id="KAA2243562.1"/>
    </source>
</evidence>
<proteinExistence type="predicted"/>
<dbReference type="Pfam" id="PF00656">
    <property type="entry name" value="Peptidase_C14"/>
    <property type="match status" value="1"/>
</dbReference>
<dbReference type="GO" id="GO:0004197">
    <property type="term" value="F:cysteine-type endopeptidase activity"/>
    <property type="evidence" value="ECO:0007669"/>
    <property type="project" value="InterPro"/>
</dbReference>
<evidence type="ECO:0000259" key="1">
    <source>
        <dbReference type="Pfam" id="PF00656"/>
    </source>
</evidence>
<name>A0A5B2VZ15_9BACT</name>
<dbReference type="EMBL" id="VUOC01000002">
    <property type="protein sequence ID" value="KAA2243562.1"/>
    <property type="molecule type" value="Genomic_DNA"/>
</dbReference>
<dbReference type="Gene3D" id="3.40.50.1460">
    <property type="match status" value="1"/>
</dbReference>
<dbReference type="InterPro" id="IPR011600">
    <property type="entry name" value="Pept_C14_caspase"/>
</dbReference>
<dbReference type="PANTHER" id="PTHR48104:SF30">
    <property type="entry name" value="METACASPASE-1"/>
    <property type="match status" value="1"/>
</dbReference>
<dbReference type="InterPro" id="IPR050452">
    <property type="entry name" value="Metacaspase"/>
</dbReference>
<evidence type="ECO:0000313" key="3">
    <source>
        <dbReference type="Proteomes" id="UP000324611"/>
    </source>
</evidence>
<dbReference type="Proteomes" id="UP000324611">
    <property type="component" value="Unassembled WGS sequence"/>
</dbReference>
<organism evidence="2 3">
    <name type="scientific">Chitinophaga agrisoli</name>
    <dbReference type="NCBI Taxonomy" id="2607653"/>
    <lineage>
        <taxon>Bacteria</taxon>
        <taxon>Pseudomonadati</taxon>
        <taxon>Bacteroidota</taxon>
        <taxon>Chitinophagia</taxon>
        <taxon>Chitinophagales</taxon>
        <taxon>Chitinophagaceae</taxon>
        <taxon>Chitinophaga</taxon>
    </lineage>
</organism>
<feature type="domain" description="Peptidase C14 caspase" evidence="1">
    <location>
        <begin position="7"/>
        <end position="289"/>
    </location>
</feature>
<reference evidence="2 3" key="1">
    <citation type="submission" date="2019-09" db="EMBL/GenBank/DDBJ databases">
        <title>Chitinophaga ginsengihumi sp. nov., isolated from soil of ginseng rhizosphere.</title>
        <authorList>
            <person name="Lee J."/>
        </authorList>
    </citation>
    <scope>NUCLEOTIDE SEQUENCE [LARGE SCALE GENOMIC DNA]</scope>
    <source>
        <strain evidence="2 3">BN140078</strain>
    </source>
</reference>
<keyword evidence="3" id="KW-1185">Reference proteome</keyword>
<reference evidence="2 3" key="2">
    <citation type="submission" date="2019-09" db="EMBL/GenBank/DDBJ databases">
        <authorList>
            <person name="Jin C."/>
        </authorList>
    </citation>
    <scope>NUCLEOTIDE SEQUENCE [LARGE SCALE GENOMIC DNA]</scope>
    <source>
        <strain evidence="2 3">BN140078</strain>
    </source>
</reference>
<protein>
    <submittedName>
        <fullName evidence="2">Caspase family protein</fullName>
    </submittedName>
</protein>
<dbReference type="AlphaFoldDB" id="A0A5B2VZ15"/>
<sequence length="690" mass="76167">MSTRKLFATLIGINNYMSNALRGCVKDVLEIDALLREICAQQQSPLEYTPLYLLAPNQADEERISKLPVPIQYEAPTFAHITQKAFSHLKQAQPGDICVLFYSGHGSQIKAPAEFSHLKSDGQNETLVCVDSRDPASQSRDLIDKELAYLIWDALEGKDVHCLVIMDCCHSGNNMRAIATEDEELRYRMEAPSAVQAPLDQYLGFNDPRNFYEPKNGKASIKIARYVQLSSAQDFEKAAETRAGGLFTSRLIPFLRAGGTARSYRSIIQNLAVTVTGRYAQQHPVISATRKEDEDLQFLGADLIPYQASYEVRYDFSKENWILHGGAMHGITPSTGGADTLVKIMGVDQTIKITQTGATTSVLDKAGMAAFDNSREDYKAVIVQMAGARLNIGLAQSLQADAGMMAALQAAYEKAAPFYLDLDFHGQREVHDYLIRLTAEKAYLFTASDSDVPLFARTEDAAQFLGDAEQIGRWCSVAEMRNVDTTIKDTDFVFTLEIIEGEDLGAANADELPGTPIPLRPDEEIRLRYRHEKAPGFRLSVALADNATLTECFIGVLYLGSKYGIAEGLIDASASRLVKGGAPITLQFINPDTGKEQHTIPVNMDELYYTYGINEITDLLKIFVSTQPLQLSSFEQEELPLETPLTRGIGFAKKSVAVDNDVNWTIFTNHIRITGVSSNLTPSTPKKIAL</sequence>
<gene>
    <name evidence="2" type="ORF">F0L74_13805</name>
</gene>
<dbReference type="PANTHER" id="PTHR48104">
    <property type="entry name" value="METACASPASE-4"/>
    <property type="match status" value="1"/>
</dbReference>
<accession>A0A5B2VZ15</accession>
<comment type="caution">
    <text evidence="2">The sequence shown here is derived from an EMBL/GenBank/DDBJ whole genome shotgun (WGS) entry which is preliminary data.</text>
</comment>
<dbReference type="GO" id="GO:0006508">
    <property type="term" value="P:proteolysis"/>
    <property type="evidence" value="ECO:0007669"/>
    <property type="project" value="InterPro"/>
</dbReference>